<accession>A0A941DHV8</accession>
<feature type="transmembrane region" description="Helical" evidence="5">
    <location>
        <begin position="30"/>
        <end position="48"/>
    </location>
</feature>
<dbReference type="GO" id="GO:0016020">
    <property type="term" value="C:membrane"/>
    <property type="evidence" value="ECO:0007669"/>
    <property type="project" value="UniProtKB-SubCell"/>
</dbReference>
<dbReference type="RefSeq" id="WP_212685237.1">
    <property type="nucleotide sequence ID" value="NZ_JAGSPM010000009.1"/>
</dbReference>
<dbReference type="InterPro" id="IPR006977">
    <property type="entry name" value="Yip1_dom"/>
</dbReference>
<evidence type="ECO:0000256" key="5">
    <source>
        <dbReference type="SAM" id="Phobius"/>
    </source>
</evidence>
<keyword evidence="2 5" id="KW-0812">Transmembrane</keyword>
<comment type="caution">
    <text evidence="7">The sequence shown here is derived from an EMBL/GenBank/DDBJ whole genome shotgun (WGS) entry which is preliminary data.</text>
</comment>
<evidence type="ECO:0000259" key="6">
    <source>
        <dbReference type="Pfam" id="PF04893"/>
    </source>
</evidence>
<feature type="transmembrane region" description="Helical" evidence="5">
    <location>
        <begin position="85"/>
        <end position="111"/>
    </location>
</feature>
<feature type="transmembrane region" description="Helical" evidence="5">
    <location>
        <begin position="209"/>
        <end position="229"/>
    </location>
</feature>
<evidence type="ECO:0000256" key="3">
    <source>
        <dbReference type="ARBA" id="ARBA00022989"/>
    </source>
</evidence>
<reference evidence="7 8" key="1">
    <citation type="submission" date="2021-04" db="EMBL/GenBank/DDBJ databases">
        <title>novel species isolated from subtropical streams in China.</title>
        <authorList>
            <person name="Lu H."/>
        </authorList>
    </citation>
    <scope>NUCLEOTIDE SEQUENCE [LARGE SCALE GENOMIC DNA]</scope>
    <source>
        <strain evidence="7 8">BYS107W</strain>
    </source>
</reference>
<dbReference type="AlphaFoldDB" id="A0A941DHV8"/>
<feature type="domain" description="Yip1" evidence="6">
    <location>
        <begin position="12"/>
        <end position="224"/>
    </location>
</feature>
<dbReference type="Pfam" id="PF04893">
    <property type="entry name" value="Yip1"/>
    <property type="match status" value="1"/>
</dbReference>
<organism evidence="7 8">
    <name type="scientific">Undibacterium baiyunense</name>
    <dbReference type="NCBI Taxonomy" id="2828731"/>
    <lineage>
        <taxon>Bacteria</taxon>
        <taxon>Pseudomonadati</taxon>
        <taxon>Pseudomonadota</taxon>
        <taxon>Betaproteobacteria</taxon>
        <taxon>Burkholderiales</taxon>
        <taxon>Oxalobacteraceae</taxon>
        <taxon>Undibacterium</taxon>
    </lineage>
</organism>
<feature type="transmembrane region" description="Helical" evidence="5">
    <location>
        <begin position="123"/>
        <end position="146"/>
    </location>
</feature>
<gene>
    <name evidence="7" type="ORF">KDM92_14890</name>
</gene>
<sequence length="231" mass="25603">MSANAMSVLTKIFIEPKSAFTSLKEHSQPWLPLALIIGSTLALFYWYFATVDFSWLLEHTMSANQNLNAEQKQAMAKMMTKDSMMYSTLGGVLIGTPIVFALYALYFLLASKIMGSSISYGKWFGFSVWVSVPTLIGVPLMALQIVSGKGQLAMESLNMLSLNFLITNLPVDHAWASLMNNLSLTTFWTAFLSFVGLRVWTDRSVTSCVIAAGLPYAVIYGIWVTVLMFSK</sequence>
<evidence type="ECO:0000313" key="8">
    <source>
        <dbReference type="Proteomes" id="UP000680158"/>
    </source>
</evidence>
<proteinExistence type="predicted"/>
<protein>
    <submittedName>
        <fullName evidence="7">YIP1 family protein</fullName>
    </submittedName>
</protein>
<keyword evidence="8" id="KW-1185">Reference proteome</keyword>
<evidence type="ECO:0000256" key="2">
    <source>
        <dbReference type="ARBA" id="ARBA00022692"/>
    </source>
</evidence>
<keyword evidence="3 5" id="KW-1133">Transmembrane helix</keyword>
<comment type="subcellular location">
    <subcellularLocation>
        <location evidence="1">Membrane</location>
        <topology evidence="1">Multi-pass membrane protein</topology>
    </subcellularLocation>
</comment>
<name>A0A941DHV8_9BURK</name>
<evidence type="ECO:0000256" key="4">
    <source>
        <dbReference type="ARBA" id="ARBA00023136"/>
    </source>
</evidence>
<keyword evidence="4 5" id="KW-0472">Membrane</keyword>
<evidence type="ECO:0000256" key="1">
    <source>
        <dbReference type="ARBA" id="ARBA00004141"/>
    </source>
</evidence>
<dbReference type="Proteomes" id="UP000680158">
    <property type="component" value="Unassembled WGS sequence"/>
</dbReference>
<feature type="transmembrane region" description="Helical" evidence="5">
    <location>
        <begin position="178"/>
        <end position="197"/>
    </location>
</feature>
<evidence type="ECO:0000313" key="7">
    <source>
        <dbReference type="EMBL" id="MBR7747870.1"/>
    </source>
</evidence>
<dbReference type="EMBL" id="JAGSPM010000009">
    <property type="protein sequence ID" value="MBR7747870.1"/>
    <property type="molecule type" value="Genomic_DNA"/>
</dbReference>